<reference evidence="3 4" key="1">
    <citation type="submission" date="2018-02" db="EMBL/GenBank/DDBJ databases">
        <title>Draft genome sequence of bacterial isolates from marine environment.</title>
        <authorList>
            <person name="Singh S.K."/>
            <person name="Hill R."/>
            <person name="Major S."/>
            <person name="Cai H."/>
            <person name="Li Y."/>
        </authorList>
    </citation>
    <scope>NUCLEOTIDE SEQUENCE [LARGE SCALE GENOMIC DNA]</scope>
    <source>
        <strain evidence="3 4">IMET F</strain>
    </source>
</reference>
<evidence type="ECO:0000256" key="1">
    <source>
        <dbReference type="ARBA" id="ARBA00022598"/>
    </source>
</evidence>
<evidence type="ECO:0000313" key="4">
    <source>
        <dbReference type="Proteomes" id="UP000238565"/>
    </source>
</evidence>
<dbReference type="InterPro" id="IPR045864">
    <property type="entry name" value="aa-tRNA-synth_II/BPL/LPL"/>
</dbReference>
<keyword evidence="1 3" id="KW-0436">Ligase</keyword>
<dbReference type="Proteomes" id="UP000238565">
    <property type="component" value="Unassembled WGS sequence"/>
</dbReference>
<proteinExistence type="predicted"/>
<accession>A0A2S7I735</accession>
<gene>
    <name evidence="3" type="ORF">C3729_05075</name>
</gene>
<sequence>MNSLIYFNNCASTQDELIDFLNQHYLSEDFLAVYTFNQTKGRGQYGNSWENLPEENLAYSFALKAKNINVSDTCFNFYTAILVRDFIANLTKTEVKIKWPNDLILKNKKICGMLFEKNKNYFVVGIGINILQENFKNLPKAGSVLSQTGLSFELKAFTESLHQYLFEHLVQKEIPNNILELYHLHLYRKNEVSVFEKNEVRQNGIIQNVDENGYIWIDLENEGLQKFFHKEIEMLY</sequence>
<evidence type="ECO:0000259" key="2">
    <source>
        <dbReference type="PROSITE" id="PS51733"/>
    </source>
</evidence>
<dbReference type="SUPFAM" id="SSF55681">
    <property type="entry name" value="Class II aaRS and biotin synthetases"/>
    <property type="match status" value="1"/>
</dbReference>
<dbReference type="NCBIfam" id="TIGR00121">
    <property type="entry name" value="birA_ligase"/>
    <property type="match status" value="1"/>
</dbReference>
<dbReference type="PROSITE" id="PS51733">
    <property type="entry name" value="BPL_LPL_CATALYTIC"/>
    <property type="match status" value="1"/>
</dbReference>
<dbReference type="PANTHER" id="PTHR12835:SF5">
    <property type="entry name" value="BIOTIN--PROTEIN LIGASE"/>
    <property type="match status" value="1"/>
</dbReference>
<dbReference type="InterPro" id="IPR004408">
    <property type="entry name" value="Biotin_CoA_COase_ligase"/>
</dbReference>
<dbReference type="RefSeq" id="WP_104793152.1">
    <property type="nucleotide sequence ID" value="NZ_PTPZ01000002.1"/>
</dbReference>
<comment type="caution">
    <text evidence="3">The sequence shown here is derived from an EMBL/GenBank/DDBJ whole genome shotgun (WGS) entry which is preliminary data.</text>
</comment>
<dbReference type="Gene3D" id="3.30.930.10">
    <property type="entry name" value="Bira Bifunctional Protein, Domain 2"/>
    <property type="match status" value="1"/>
</dbReference>
<dbReference type="Pfam" id="PF03099">
    <property type="entry name" value="BPL_LplA_LipB"/>
    <property type="match status" value="1"/>
</dbReference>
<evidence type="ECO:0000313" key="3">
    <source>
        <dbReference type="EMBL" id="PPZ92339.1"/>
    </source>
</evidence>
<dbReference type="GO" id="GO:0005737">
    <property type="term" value="C:cytoplasm"/>
    <property type="evidence" value="ECO:0007669"/>
    <property type="project" value="TreeGrafter"/>
</dbReference>
<feature type="domain" description="BPL/LPL catalytic" evidence="2">
    <location>
        <begin position="1"/>
        <end position="173"/>
    </location>
</feature>
<dbReference type="CDD" id="cd16442">
    <property type="entry name" value="BPL"/>
    <property type="match status" value="1"/>
</dbReference>
<dbReference type="GO" id="GO:0004077">
    <property type="term" value="F:biotin--[biotin carboxyl-carrier protein] ligase activity"/>
    <property type="evidence" value="ECO:0007669"/>
    <property type="project" value="InterPro"/>
</dbReference>
<dbReference type="EMBL" id="PTPZ01000002">
    <property type="protein sequence ID" value="PPZ92339.1"/>
    <property type="molecule type" value="Genomic_DNA"/>
</dbReference>
<dbReference type="InterPro" id="IPR004143">
    <property type="entry name" value="BPL_LPL_catalytic"/>
</dbReference>
<name>A0A2S7I735_9FLAO</name>
<protein>
    <submittedName>
        <fullName evidence="3">Biotin--[acetyl-CoA-carboxylase] ligase</fullName>
    </submittedName>
</protein>
<dbReference type="AlphaFoldDB" id="A0A2S7I735"/>
<organism evidence="3 4">
    <name type="scientific">Cloacibacterium normanense</name>
    <dbReference type="NCBI Taxonomy" id="237258"/>
    <lineage>
        <taxon>Bacteria</taxon>
        <taxon>Pseudomonadati</taxon>
        <taxon>Bacteroidota</taxon>
        <taxon>Flavobacteriia</taxon>
        <taxon>Flavobacteriales</taxon>
        <taxon>Weeksellaceae</taxon>
    </lineage>
</organism>
<dbReference type="PANTHER" id="PTHR12835">
    <property type="entry name" value="BIOTIN PROTEIN LIGASE"/>
    <property type="match status" value="1"/>
</dbReference>